<feature type="compositionally biased region" description="Acidic residues" evidence="1">
    <location>
        <begin position="267"/>
        <end position="294"/>
    </location>
</feature>
<protein>
    <recommendedName>
        <fullName evidence="3">DUF6534 domain-containing protein</fullName>
    </recommendedName>
</protein>
<dbReference type="Proteomes" id="UP000053593">
    <property type="component" value="Unassembled WGS sequence"/>
</dbReference>
<evidence type="ECO:0000313" key="4">
    <source>
        <dbReference type="EMBL" id="KIK52367.1"/>
    </source>
</evidence>
<gene>
    <name evidence="4" type="ORF">GYMLUDRAFT_251305</name>
</gene>
<feature type="transmembrane region" description="Helical" evidence="2">
    <location>
        <begin position="84"/>
        <end position="106"/>
    </location>
</feature>
<dbReference type="Pfam" id="PF20152">
    <property type="entry name" value="DUF6534"/>
    <property type="match status" value="1"/>
</dbReference>
<accession>A0A0D0C3H2</accession>
<evidence type="ECO:0000256" key="2">
    <source>
        <dbReference type="SAM" id="Phobius"/>
    </source>
</evidence>
<dbReference type="InterPro" id="IPR045339">
    <property type="entry name" value="DUF6534"/>
</dbReference>
<dbReference type="PANTHER" id="PTHR40465:SF1">
    <property type="entry name" value="DUF6534 DOMAIN-CONTAINING PROTEIN"/>
    <property type="match status" value="1"/>
</dbReference>
<dbReference type="PANTHER" id="PTHR40465">
    <property type="entry name" value="CHROMOSOME 1, WHOLE GENOME SHOTGUN SEQUENCE"/>
    <property type="match status" value="1"/>
</dbReference>
<evidence type="ECO:0000256" key="1">
    <source>
        <dbReference type="SAM" id="MobiDB-lite"/>
    </source>
</evidence>
<evidence type="ECO:0000313" key="5">
    <source>
        <dbReference type="Proteomes" id="UP000053593"/>
    </source>
</evidence>
<dbReference type="HOGENOM" id="CLU_554387_0_0_1"/>
<organism evidence="4 5">
    <name type="scientific">Collybiopsis luxurians FD-317 M1</name>
    <dbReference type="NCBI Taxonomy" id="944289"/>
    <lineage>
        <taxon>Eukaryota</taxon>
        <taxon>Fungi</taxon>
        <taxon>Dikarya</taxon>
        <taxon>Basidiomycota</taxon>
        <taxon>Agaricomycotina</taxon>
        <taxon>Agaricomycetes</taxon>
        <taxon>Agaricomycetidae</taxon>
        <taxon>Agaricales</taxon>
        <taxon>Marasmiineae</taxon>
        <taxon>Omphalotaceae</taxon>
        <taxon>Collybiopsis</taxon>
        <taxon>Collybiopsis luxurians</taxon>
    </lineage>
</organism>
<feature type="domain" description="DUF6534" evidence="3">
    <location>
        <begin position="167"/>
        <end position="253"/>
    </location>
</feature>
<dbReference type="AlphaFoldDB" id="A0A0D0C3H2"/>
<feature type="transmembrane region" description="Helical" evidence="2">
    <location>
        <begin position="161"/>
        <end position="182"/>
    </location>
</feature>
<dbReference type="OrthoDB" id="3263055at2759"/>
<keyword evidence="2" id="KW-1133">Transmembrane helix</keyword>
<feature type="transmembrane region" description="Helical" evidence="2">
    <location>
        <begin position="228"/>
        <end position="249"/>
    </location>
</feature>
<name>A0A0D0C3H2_9AGAR</name>
<feature type="transmembrane region" description="Helical" evidence="2">
    <location>
        <begin position="202"/>
        <end position="222"/>
    </location>
</feature>
<reference evidence="4 5" key="1">
    <citation type="submission" date="2014-04" db="EMBL/GenBank/DDBJ databases">
        <title>Evolutionary Origins and Diversification of the Mycorrhizal Mutualists.</title>
        <authorList>
            <consortium name="DOE Joint Genome Institute"/>
            <consortium name="Mycorrhizal Genomics Consortium"/>
            <person name="Kohler A."/>
            <person name="Kuo A."/>
            <person name="Nagy L.G."/>
            <person name="Floudas D."/>
            <person name="Copeland A."/>
            <person name="Barry K.W."/>
            <person name="Cichocki N."/>
            <person name="Veneault-Fourrey C."/>
            <person name="LaButti K."/>
            <person name="Lindquist E.A."/>
            <person name="Lipzen A."/>
            <person name="Lundell T."/>
            <person name="Morin E."/>
            <person name="Murat C."/>
            <person name="Riley R."/>
            <person name="Ohm R."/>
            <person name="Sun H."/>
            <person name="Tunlid A."/>
            <person name="Henrissat B."/>
            <person name="Grigoriev I.V."/>
            <person name="Hibbett D.S."/>
            <person name="Martin F."/>
        </authorList>
    </citation>
    <scope>NUCLEOTIDE SEQUENCE [LARGE SCALE GENOMIC DNA]</scope>
    <source>
        <strain evidence="4 5">FD-317 M1</strain>
    </source>
</reference>
<evidence type="ECO:0000259" key="3">
    <source>
        <dbReference type="Pfam" id="PF20152"/>
    </source>
</evidence>
<sequence length="492" mass="52902">MESLGSMNETFGAAYIGITVAALLLGGPLPFFNVLECRISPNWLQYRPSKDVLSFDFIHQALITHTGYVYLVTFYQQSAKLATVVWSLLAEVLFNGLTAFSVQCFLTYRIWKLSGTRIWLTGVVVSFVLAEFACVMAFAIISLVRVKTFEQLAAELKGLSVTVNALAAAGDLLIAGILTLLLQRSKTGFRKSDTMINKLTIFAVNTGALTSLCAVASLISILAAPNTFIYISFFFSMGRLYTNSLLATLNARKAIRRAAEGIHTSTAEEDEDEEDEEEDGDGDGDEDVKGDEEVPGVSLGEGKLDGRGRVKVRCQGGGGGQGRRGARSKLIFHHSKPNLTFSTGTGIGIGTGSGMTRNIDISIQVDTTREYVSDRFSCSKSKTRAKSARASATTGVADELGLDLERRSASGSGSGGSTTDLELDDLKLEDLDLGRGRDVGVDTVNLEHAEEDLTEIDLDEMNGVMMISSGTIESGFVRGDEYGMGRVECTAV</sequence>
<proteinExistence type="predicted"/>
<keyword evidence="5" id="KW-1185">Reference proteome</keyword>
<feature type="transmembrane region" description="Helical" evidence="2">
    <location>
        <begin position="53"/>
        <end position="72"/>
    </location>
</feature>
<feature type="region of interest" description="Disordered" evidence="1">
    <location>
        <begin position="261"/>
        <end position="304"/>
    </location>
</feature>
<keyword evidence="2" id="KW-0812">Transmembrane</keyword>
<keyword evidence="2" id="KW-0472">Membrane</keyword>
<feature type="transmembrane region" description="Helical" evidence="2">
    <location>
        <begin position="12"/>
        <end position="32"/>
    </location>
</feature>
<dbReference type="EMBL" id="KN834844">
    <property type="protein sequence ID" value="KIK52367.1"/>
    <property type="molecule type" value="Genomic_DNA"/>
</dbReference>
<feature type="transmembrane region" description="Helical" evidence="2">
    <location>
        <begin position="118"/>
        <end position="141"/>
    </location>
</feature>